<sequence>MQPPLRRHVRLPPIPKPPTLFSWVFVGHTIWLIVGTTSFISLVIWTGNSFQFQEWMMKKTGQFLSLTTGTTVSFESATPNWKDGKIRFYKVHVSCIPRSEQVKFQQGTQERNPVIVPGDLFSGIELDQDEMKNEKRLKRMPWFDLTADTVEVELSLLRWMEGKGVIKNAAVKGIRGILDNRRGGWNKHLPWNPELVRKGRIPSHFEMERLSMDDASVTVYMPGGFRPFPISIIQAQFSQFRKQWLLFDILCADFIVGSIDTSILSIHTPQIEKSVFEYSDLETKGTAPDLTTYYPYKKFDPQGVLVGGENKEFGLLTDKGMKEHGYQRKSRIRITNLSLDHAHRFGEGPPQWIASGTMDFCADIYAPDESLQKGPPRLGNGKQIGLGEPVKPYKDPNLDKKFIMDVDVRFKDVKGSVPRKIPKFNYLSSTMLRPVVAYINHNRTLVPIKGRIIMDLENFNGAYTINDATLGQKFNECISKGFIDLVKDHQERNRRLKQIGIWSFREIVRNMVVLHDTLKGGTTARGFWSYLGQ</sequence>
<dbReference type="STRING" id="246409.I1BQF9"/>
<dbReference type="GO" id="GO:0007005">
    <property type="term" value="P:mitochondrion organization"/>
    <property type="evidence" value="ECO:0007669"/>
    <property type="project" value="InterPro"/>
</dbReference>
<keyword evidence="3 11" id="KW-0812">Transmembrane</keyword>
<dbReference type="InParanoid" id="I1BQF9"/>
<dbReference type="GO" id="GO:0000001">
    <property type="term" value="P:mitochondrion inheritance"/>
    <property type="evidence" value="ECO:0007669"/>
    <property type="project" value="InterPro"/>
</dbReference>
<dbReference type="RefSeq" id="XP_067513835.1">
    <property type="nucleotide sequence ID" value="XM_067657734.1"/>
</dbReference>
<evidence type="ECO:0000256" key="3">
    <source>
        <dbReference type="ARBA" id="ARBA00022692"/>
    </source>
</evidence>
<comment type="similarity">
    <text evidence="2">Belongs to the MDM31/MDM32 family.</text>
</comment>
<evidence type="ECO:0000256" key="10">
    <source>
        <dbReference type="SAM" id="MobiDB-lite"/>
    </source>
</evidence>
<evidence type="ECO:0000256" key="1">
    <source>
        <dbReference type="ARBA" id="ARBA00004273"/>
    </source>
</evidence>
<accession>I1BQF9</accession>
<dbReference type="GO" id="GO:0005743">
    <property type="term" value="C:mitochondrial inner membrane"/>
    <property type="evidence" value="ECO:0007669"/>
    <property type="project" value="UniProtKB-SubCell"/>
</dbReference>
<evidence type="ECO:0000313" key="13">
    <source>
        <dbReference type="Proteomes" id="UP000009138"/>
    </source>
</evidence>
<gene>
    <name evidence="12" type="ORF">RO3G_03143</name>
</gene>
<dbReference type="AlphaFoldDB" id="I1BQF9"/>
<dbReference type="eggNOG" id="ENOG502QQJG">
    <property type="taxonomic scope" value="Eukaryota"/>
</dbReference>
<evidence type="ECO:0000313" key="12">
    <source>
        <dbReference type="EMBL" id="EIE78439.1"/>
    </source>
</evidence>
<keyword evidence="13" id="KW-1185">Reference proteome</keyword>
<dbReference type="InterPro" id="IPR012571">
    <property type="entry name" value="Mdm31/Mdm32"/>
</dbReference>
<keyword evidence="6 11" id="KW-1133">Transmembrane helix</keyword>
<evidence type="ECO:0000256" key="6">
    <source>
        <dbReference type="ARBA" id="ARBA00022989"/>
    </source>
</evidence>
<dbReference type="OMA" id="AFFSWWL"/>
<keyword evidence="4" id="KW-0999">Mitochondrion inner membrane</keyword>
<dbReference type="FunCoup" id="I1BQF9">
    <property type="interactions" value="50"/>
</dbReference>
<evidence type="ECO:0000256" key="4">
    <source>
        <dbReference type="ARBA" id="ARBA00022792"/>
    </source>
</evidence>
<feature type="transmembrane region" description="Helical" evidence="11">
    <location>
        <begin position="20"/>
        <end position="47"/>
    </location>
</feature>
<dbReference type="PANTHER" id="PTHR31068">
    <property type="entry name" value="MITOCHONDRIAL DISTRIBUTION AND MORPHOLOGY PROTEIN 31"/>
    <property type="match status" value="1"/>
</dbReference>
<evidence type="ECO:0000256" key="8">
    <source>
        <dbReference type="ARBA" id="ARBA00023136"/>
    </source>
</evidence>
<dbReference type="Pfam" id="PF08118">
    <property type="entry name" value="MDM31_MDM32"/>
    <property type="match status" value="2"/>
</dbReference>
<evidence type="ECO:0000256" key="5">
    <source>
        <dbReference type="ARBA" id="ARBA00022946"/>
    </source>
</evidence>
<dbReference type="OrthoDB" id="17678at2759"/>
<keyword evidence="5" id="KW-0809">Transit peptide</keyword>
<keyword evidence="7" id="KW-0496">Mitochondrion</keyword>
<dbReference type="VEuPathDB" id="FungiDB:RO3G_03143"/>
<name>I1BQF9_RHIO9</name>
<feature type="region of interest" description="Disordered" evidence="10">
    <location>
        <begin position="371"/>
        <end position="390"/>
    </location>
</feature>
<dbReference type="EMBL" id="CH476733">
    <property type="protein sequence ID" value="EIE78439.1"/>
    <property type="molecule type" value="Genomic_DNA"/>
</dbReference>
<reference evidence="12 13" key="1">
    <citation type="journal article" date="2009" name="PLoS Genet.">
        <title>Genomic analysis of the basal lineage fungus Rhizopus oryzae reveals a whole-genome duplication.</title>
        <authorList>
            <person name="Ma L.-J."/>
            <person name="Ibrahim A.S."/>
            <person name="Skory C."/>
            <person name="Grabherr M.G."/>
            <person name="Burger G."/>
            <person name="Butler M."/>
            <person name="Elias M."/>
            <person name="Idnurm A."/>
            <person name="Lang B.F."/>
            <person name="Sone T."/>
            <person name="Abe A."/>
            <person name="Calvo S.E."/>
            <person name="Corrochano L.M."/>
            <person name="Engels R."/>
            <person name="Fu J."/>
            <person name="Hansberg W."/>
            <person name="Kim J.-M."/>
            <person name="Kodira C.D."/>
            <person name="Koehrsen M.J."/>
            <person name="Liu B."/>
            <person name="Miranda-Saavedra D."/>
            <person name="O'Leary S."/>
            <person name="Ortiz-Castellanos L."/>
            <person name="Poulter R."/>
            <person name="Rodriguez-Romero J."/>
            <person name="Ruiz-Herrera J."/>
            <person name="Shen Y.-Q."/>
            <person name="Zeng Q."/>
            <person name="Galagan J."/>
            <person name="Birren B.W."/>
            <person name="Cuomo C.A."/>
            <person name="Wickes B.L."/>
        </authorList>
    </citation>
    <scope>NUCLEOTIDE SEQUENCE [LARGE SCALE GENOMIC DNA]</scope>
    <source>
        <strain evidence="13">RA 99-880 / ATCC MYA-4621 / FGSC 9543 / NRRL 43880</strain>
    </source>
</reference>
<dbReference type="Proteomes" id="UP000009138">
    <property type="component" value="Unassembled WGS sequence"/>
</dbReference>
<organism evidence="12 13">
    <name type="scientific">Rhizopus delemar (strain RA 99-880 / ATCC MYA-4621 / FGSC 9543 / NRRL 43880)</name>
    <name type="common">Mucormycosis agent</name>
    <name type="synonym">Rhizopus arrhizus var. delemar</name>
    <dbReference type="NCBI Taxonomy" id="246409"/>
    <lineage>
        <taxon>Eukaryota</taxon>
        <taxon>Fungi</taxon>
        <taxon>Fungi incertae sedis</taxon>
        <taxon>Mucoromycota</taxon>
        <taxon>Mucoromycotina</taxon>
        <taxon>Mucoromycetes</taxon>
        <taxon>Mucorales</taxon>
        <taxon>Mucorineae</taxon>
        <taxon>Rhizopodaceae</taxon>
        <taxon>Rhizopus</taxon>
    </lineage>
</organism>
<evidence type="ECO:0000256" key="11">
    <source>
        <dbReference type="SAM" id="Phobius"/>
    </source>
</evidence>
<protein>
    <recommendedName>
        <fullName evidence="14">Mitochondrial distribution and morphology protein family 31/32</fullName>
    </recommendedName>
</protein>
<dbReference type="GeneID" id="93610115"/>
<evidence type="ECO:0008006" key="14">
    <source>
        <dbReference type="Google" id="ProtNLM"/>
    </source>
</evidence>
<keyword evidence="8 11" id="KW-0472">Membrane</keyword>
<dbReference type="PANTHER" id="PTHR31068:SF0">
    <property type="entry name" value="MITOCHONDRIAL DISTRIBUTION AND MORPHOLOGY PROTEIN 31"/>
    <property type="match status" value="1"/>
</dbReference>
<evidence type="ECO:0000256" key="2">
    <source>
        <dbReference type="ARBA" id="ARBA00005687"/>
    </source>
</evidence>
<comment type="function">
    <text evidence="9">Involved in the organization of the mitochondrial membranes and the global structure of the mitochondria. Also required for mitochondrial distribution and mobility as well as for the maintenance of mitochondrial DNA nucleoids structures.</text>
</comment>
<evidence type="ECO:0000256" key="7">
    <source>
        <dbReference type="ARBA" id="ARBA00023128"/>
    </source>
</evidence>
<evidence type="ECO:0000256" key="9">
    <source>
        <dbReference type="ARBA" id="ARBA00025191"/>
    </source>
</evidence>
<comment type="subcellular location">
    <subcellularLocation>
        <location evidence="1">Mitochondrion inner membrane</location>
    </subcellularLocation>
</comment>
<proteinExistence type="inferred from homology"/>